<dbReference type="SUPFAM" id="SSF51206">
    <property type="entry name" value="cAMP-binding domain-like"/>
    <property type="match status" value="1"/>
</dbReference>
<dbReference type="STRING" id="28131.BWX40_05020"/>
<dbReference type="InterPro" id="IPR036390">
    <property type="entry name" value="WH_DNA-bd_sf"/>
</dbReference>
<evidence type="ECO:0000313" key="2">
    <source>
        <dbReference type="EMBL" id="BAU17237.1"/>
    </source>
</evidence>
<dbReference type="PROSITE" id="PS50042">
    <property type="entry name" value="CNMP_BINDING_3"/>
    <property type="match status" value="1"/>
</dbReference>
<dbReference type="Gene3D" id="2.60.120.10">
    <property type="entry name" value="Jelly Rolls"/>
    <property type="match status" value="1"/>
</dbReference>
<accession>A0A0S3UI75</accession>
<dbReference type="AlphaFoldDB" id="A0A0S3UI75"/>
<feature type="domain" description="Cyclic nucleotide-binding" evidence="1">
    <location>
        <begin position="13"/>
        <end position="118"/>
    </location>
</feature>
<reference evidence="2 3" key="1">
    <citation type="journal article" date="2016" name="DNA Res.">
        <title>The complete genome sequencing of Prevotella intermedia strain OMA14 and a subsequent fine-scale, intra-species genomic comparison reveal an unusual amplification of conjugative and mobile transposons and identify a novel Prevotella-lineage-specific repeat.</title>
        <authorList>
            <person name="Naito M."/>
            <person name="Ogura Y."/>
            <person name="Itoh T."/>
            <person name="Shoji M."/>
            <person name="Okamoto M."/>
            <person name="Hayashi T."/>
            <person name="Nakayama K."/>
        </authorList>
    </citation>
    <scope>NUCLEOTIDE SEQUENCE [LARGE SCALE GENOMIC DNA]</scope>
    <source>
        <strain evidence="2 3">OMA14</strain>
    </source>
</reference>
<dbReference type="InterPro" id="IPR014710">
    <property type="entry name" value="RmlC-like_jellyroll"/>
</dbReference>
<dbReference type="InterPro" id="IPR018490">
    <property type="entry name" value="cNMP-bd_dom_sf"/>
</dbReference>
<dbReference type="SMART" id="SM00100">
    <property type="entry name" value="cNMP"/>
    <property type="match status" value="1"/>
</dbReference>
<organism evidence="2 3">
    <name type="scientific">Prevotella intermedia</name>
    <dbReference type="NCBI Taxonomy" id="28131"/>
    <lineage>
        <taxon>Bacteria</taxon>
        <taxon>Pseudomonadati</taxon>
        <taxon>Bacteroidota</taxon>
        <taxon>Bacteroidia</taxon>
        <taxon>Bacteroidales</taxon>
        <taxon>Prevotellaceae</taxon>
        <taxon>Prevotella</taxon>
    </lineage>
</organism>
<dbReference type="InterPro" id="IPR000595">
    <property type="entry name" value="cNMP-bd_dom"/>
</dbReference>
<gene>
    <name evidence="2" type="ORF">PIOMA14_I_0729</name>
</gene>
<dbReference type="SUPFAM" id="SSF46785">
    <property type="entry name" value="Winged helix' DNA-binding domain"/>
    <property type="match status" value="1"/>
</dbReference>
<proteinExistence type="predicted"/>
<evidence type="ECO:0000259" key="1">
    <source>
        <dbReference type="PROSITE" id="PS50042"/>
    </source>
</evidence>
<evidence type="ECO:0000313" key="3">
    <source>
        <dbReference type="Proteomes" id="UP000217431"/>
    </source>
</evidence>
<protein>
    <submittedName>
        <fullName evidence="2">Putative transcription regulator</fullName>
    </submittedName>
</protein>
<dbReference type="RefSeq" id="WP_096405209.1">
    <property type="nucleotide sequence ID" value="NZ_AP014597.1"/>
</dbReference>
<dbReference type="Proteomes" id="UP000217431">
    <property type="component" value="Chromosome I"/>
</dbReference>
<dbReference type="CDD" id="cd00038">
    <property type="entry name" value="CAP_ED"/>
    <property type="match status" value="1"/>
</dbReference>
<dbReference type="Pfam" id="PF00027">
    <property type="entry name" value="cNMP_binding"/>
    <property type="match status" value="1"/>
</dbReference>
<name>A0A0S3UI75_PREIN</name>
<dbReference type="EMBL" id="AP014597">
    <property type="protein sequence ID" value="BAU17237.1"/>
    <property type="molecule type" value="Genomic_DNA"/>
</dbReference>
<sequence length="220" mass="25251">MLQIYDKLLELPLFLGIGAADLAEIVSTTKFGFLKLKPKETLVKENDRGGRLYFLMDGKLLVESYADNHSYSIIEEVAAPTAIQPERVFGLVQHYSKTFVAETKCNILYIDKSEVLNLANNYLIFRLNFLNMLSTQAQRCSRLPWQQQPKDIQEKFIHFIRTHCDHPAGKKTIKINMQTLANELHESRLNVSKMLNALNENNTIALMRGEINIPSLEKLR</sequence>